<name>A0ABQ2JP15_9ACTN</name>
<dbReference type="EMBL" id="BMND01000015">
    <property type="protein sequence ID" value="GGN49368.1"/>
    <property type="molecule type" value="Genomic_DNA"/>
</dbReference>
<dbReference type="RefSeq" id="WP_189099488.1">
    <property type="nucleotide sequence ID" value="NZ_BMND01000015.1"/>
</dbReference>
<evidence type="ECO:0000313" key="1">
    <source>
        <dbReference type="EMBL" id="GGN49368.1"/>
    </source>
</evidence>
<reference evidence="2" key="1">
    <citation type="journal article" date="2019" name="Int. J. Syst. Evol. Microbiol.">
        <title>The Global Catalogue of Microorganisms (GCM) 10K type strain sequencing project: providing services to taxonomists for standard genome sequencing and annotation.</title>
        <authorList>
            <consortium name="The Broad Institute Genomics Platform"/>
            <consortium name="The Broad Institute Genome Sequencing Center for Infectious Disease"/>
            <person name="Wu L."/>
            <person name="Ma J."/>
        </authorList>
    </citation>
    <scope>NUCLEOTIDE SEQUENCE [LARGE SCALE GENOMIC DNA]</scope>
    <source>
        <strain evidence="2">CGMCC 4.7323</strain>
    </source>
</reference>
<comment type="caution">
    <text evidence="1">The sequence shown here is derived from an EMBL/GenBank/DDBJ whole genome shotgun (WGS) entry which is preliminary data.</text>
</comment>
<dbReference type="Proteomes" id="UP000600080">
    <property type="component" value="Unassembled WGS sequence"/>
</dbReference>
<protein>
    <submittedName>
        <fullName evidence="1">Uncharacterized protein</fullName>
    </submittedName>
</protein>
<accession>A0ABQ2JP15</accession>
<gene>
    <name evidence="1" type="ORF">GCM10012285_37410</name>
</gene>
<dbReference type="GeneID" id="301549472"/>
<keyword evidence="2" id="KW-1185">Reference proteome</keyword>
<evidence type="ECO:0000313" key="2">
    <source>
        <dbReference type="Proteomes" id="UP000600080"/>
    </source>
</evidence>
<proteinExistence type="predicted"/>
<organism evidence="1 2">
    <name type="scientific">Streptomyces kronopolitis</name>
    <dbReference type="NCBI Taxonomy" id="1612435"/>
    <lineage>
        <taxon>Bacteria</taxon>
        <taxon>Bacillati</taxon>
        <taxon>Actinomycetota</taxon>
        <taxon>Actinomycetes</taxon>
        <taxon>Kitasatosporales</taxon>
        <taxon>Streptomycetaceae</taxon>
        <taxon>Streptomyces</taxon>
    </lineage>
</organism>
<sequence>MTSYAFPDDLVQAQRAWYTAYRQLSQEENPARTTVLRRTLQRLSVRIATHPYWATIPGRAPAARMALKQQTWEPDPHEVRR</sequence>